<organism evidence="1">
    <name type="scientific">Lepeophtheirus salmonis</name>
    <name type="common">Salmon louse</name>
    <name type="synonym">Caligus salmonis</name>
    <dbReference type="NCBI Taxonomy" id="72036"/>
    <lineage>
        <taxon>Eukaryota</taxon>
        <taxon>Metazoa</taxon>
        <taxon>Ecdysozoa</taxon>
        <taxon>Arthropoda</taxon>
        <taxon>Crustacea</taxon>
        <taxon>Multicrustacea</taxon>
        <taxon>Hexanauplia</taxon>
        <taxon>Copepoda</taxon>
        <taxon>Siphonostomatoida</taxon>
        <taxon>Caligidae</taxon>
        <taxon>Lepeophtheirus</taxon>
    </lineage>
</organism>
<evidence type="ECO:0000313" key="1">
    <source>
        <dbReference type="EMBL" id="CDW26935.1"/>
    </source>
</evidence>
<dbReference type="EMBL" id="HACA01009574">
    <property type="protein sequence ID" value="CDW26935.1"/>
    <property type="molecule type" value="Transcribed_RNA"/>
</dbReference>
<feature type="non-terminal residue" evidence="1">
    <location>
        <position position="1"/>
    </location>
</feature>
<reference evidence="1" key="1">
    <citation type="submission" date="2014-05" db="EMBL/GenBank/DDBJ databases">
        <authorList>
            <person name="Chronopoulou M."/>
        </authorList>
    </citation>
    <scope>NUCLEOTIDE SEQUENCE</scope>
    <source>
        <tissue evidence="1">Whole organism</tissue>
    </source>
</reference>
<proteinExistence type="predicted"/>
<dbReference type="AlphaFoldDB" id="A0A0K2TM83"/>
<protein>
    <submittedName>
        <fullName evidence="1">Uncharacterized protein</fullName>
    </submittedName>
</protein>
<sequence>RSGHCLSSHISEAEGLKLCLNIEKVDSNTALNIGSNGSFF</sequence>
<name>A0A0K2TM83_LEPSM</name>
<accession>A0A0K2TM83</accession>